<evidence type="ECO:0000313" key="1">
    <source>
        <dbReference type="EMBL" id="PWB76341.1"/>
    </source>
</evidence>
<comment type="caution">
    <text evidence="1">The sequence shown here is derived from an EMBL/GenBank/DDBJ whole genome shotgun (WGS) entry which is preliminary data.</text>
</comment>
<dbReference type="AlphaFoldDB" id="A0A855XE38"/>
<evidence type="ECO:0000313" key="2">
    <source>
        <dbReference type="Proteomes" id="UP000250918"/>
    </source>
</evidence>
<sequence>MVLVNKRDFKGGVRILSKLRDFYPEGFQDSEQKIQAAIDSGKVKIAVMPFEDLTYKSRYGDIGLAASSEVLSAAFNAKPLFVDFVSRDYVSQLMSEQNFGSSERVDATTAAQIGKLIGVHVFVFGRIVSVTQQYPSEIVEKGMNSEDVVSNGVPIRINAGWVKHTKTGKVTVQASYQILEVKTGRIIDAGSISRTASKASLWVDTYGNQQALPNWVLSLPTGEIAIDPPEILANQAMSGVGSEIASALLKRFEE</sequence>
<protein>
    <recommendedName>
        <fullName evidence="3">Curli production assembly/transport component CsgG</fullName>
    </recommendedName>
</protein>
<dbReference type="Proteomes" id="UP000250918">
    <property type="component" value="Unassembled WGS sequence"/>
</dbReference>
<dbReference type="InterPro" id="IPR005534">
    <property type="entry name" value="Curli_assmbl/transp-comp_CsgG"/>
</dbReference>
<dbReference type="Pfam" id="PF03783">
    <property type="entry name" value="CsgG"/>
    <property type="match status" value="1"/>
</dbReference>
<proteinExistence type="predicted"/>
<organism evidence="1 2">
    <name type="scientific">candidate division GN15 bacterium</name>
    <dbReference type="NCBI Taxonomy" id="2072418"/>
    <lineage>
        <taxon>Bacteria</taxon>
        <taxon>candidate division GN15</taxon>
    </lineage>
</organism>
<evidence type="ECO:0008006" key="3">
    <source>
        <dbReference type="Google" id="ProtNLM"/>
    </source>
</evidence>
<dbReference type="Gene3D" id="3.40.50.10610">
    <property type="entry name" value="ABC-type transport auxiliary lipoprotein component"/>
    <property type="match status" value="1"/>
</dbReference>
<reference evidence="1 2" key="1">
    <citation type="journal article" date="2018" name="ISME J.">
        <title>A methanotrophic archaeon couples anaerobic oxidation of methane to Fe(III) reduction.</title>
        <authorList>
            <person name="Cai C."/>
            <person name="Leu A.O."/>
            <person name="Xie G.J."/>
            <person name="Guo J."/>
            <person name="Feng Y."/>
            <person name="Zhao J.X."/>
            <person name="Tyson G.W."/>
            <person name="Yuan Z."/>
            <person name="Hu S."/>
        </authorList>
    </citation>
    <scope>NUCLEOTIDE SEQUENCE [LARGE SCALE GENOMIC DNA]</scope>
    <source>
        <strain evidence="1">FeB_12</strain>
    </source>
</reference>
<dbReference type="EMBL" id="PQAP01000002">
    <property type="protein sequence ID" value="PWB76341.1"/>
    <property type="molecule type" value="Genomic_DNA"/>
</dbReference>
<dbReference type="GO" id="GO:0030288">
    <property type="term" value="C:outer membrane-bounded periplasmic space"/>
    <property type="evidence" value="ECO:0007669"/>
    <property type="project" value="InterPro"/>
</dbReference>
<name>A0A855XE38_9BACT</name>
<accession>A0A855XE38</accession>
<gene>
    <name evidence="1" type="ORF">C3F09_00625</name>
</gene>